<organism evidence="1 2">
    <name type="scientific">Actinoalloteichus hoggarensis</name>
    <dbReference type="NCBI Taxonomy" id="1470176"/>
    <lineage>
        <taxon>Bacteria</taxon>
        <taxon>Bacillati</taxon>
        <taxon>Actinomycetota</taxon>
        <taxon>Actinomycetes</taxon>
        <taxon>Pseudonocardiales</taxon>
        <taxon>Pseudonocardiaceae</taxon>
        <taxon>Actinoalloteichus</taxon>
    </lineage>
</organism>
<dbReference type="AlphaFoldDB" id="A0A221W9Q5"/>
<dbReference type="Proteomes" id="UP000204221">
    <property type="component" value="Chromosome"/>
</dbReference>
<gene>
    <name evidence="1" type="ORF">AHOG_24240</name>
</gene>
<evidence type="ECO:0000313" key="2">
    <source>
        <dbReference type="Proteomes" id="UP000204221"/>
    </source>
</evidence>
<name>A0A221W9Q5_9PSEU</name>
<evidence type="ECO:0000313" key="1">
    <source>
        <dbReference type="EMBL" id="ASO22454.1"/>
    </source>
</evidence>
<dbReference type="OrthoDB" id="9876180at2"/>
<protein>
    <submittedName>
        <fullName evidence="1">Uncharacterized protein</fullName>
    </submittedName>
</protein>
<dbReference type="KEGG" id="ahg:AHOG_24240"/>
<keyword evidence="2" id="KW-1185">Reference proteome</keyword>
<proteinExistence type="predicted"/>
<sequence length="84" mass="8912">MGGAGEVRGELLDIADRLPAERLTRQREKASEIAGELDEAWRGSEYAEAAPAVAGLREVTSDLTAAAGLLRQGSELLRAHAARL</sequence>
<dbReference type="EMBL" id="CP022521">
    <property type="protein sequence ID" value="ASO22454.1"/>
    <property type="molecule type" value="Genomic_DNA"/>
</dbReference>
<dbReference type="RefSeq" id="WP_093943407.1">
    <property type="nucleotide sequence ID" value="NZ_CP022521.1"/>
</dbReference>
<accession>A0A221W9Q5</accession>
<reference evidence="1 2" key="1">
    <citation type="submission" date="2017-07" db="EMBL/GenBank/DDBJ databases">
        <title>Complete genome sequence of Actinoalloteichus hoggarensis DSM 45943, type strain of Actinoalloteichus hoggarensis.</title>
        <authorList>
            <person name="Ruckert C."/>
            <person name="Nouioui I."/>
            <person name="Willmese J."/>
            <person name="van Wezel G."/>
            <person name="Klenk H.-P."/>
            <person name="Kalinowski J."/>
            <person name="Zotchev S.B."/>
        </authorList>
    </citation>
    <scope>NUCLEOTIDE SEQUENCE [LARGE SCALE GENOMIC DNA]</scope>
    <source>
        <strain evidence="1 2">DSM 45943</strain>
    </source>
</reference>